<dbReference type="EMBL" id="FOPM01000031">
    <property type="protein sequence ID" value="SFH07534.1"/>
    <property type="molecule type" value="Genomic_DNA"/>
</dbReference>
<dbReference type="RefSeq" id="WP_091974924.1">
    <property type="nucleotide sequence ID" value="NZ_FOPM01000031.1"/>
</dbReference>
<dbReference type="AlphaFoldDB" id="A0A1I2X1U1"/>
<dbReference type="PROSITE" id="PS00409">
    <property type="entry name" value="PROKAR_NTER_METHYL"/>
    <property type="match status" value="1"/>
</dbReference>
<evidence type="ECO:0000313" key="2">
    <source>
        <dbReference type="EMBL" id="SFH07534.1"/>
    </source>
</evidence>
<keyword evidence="1" id="KW-1133">Transmembrane helix</keyword>
<accession>A0A1I2X1U1</accession>
<evidence type="ECO:0000256" key="1">
    <source>
        <dbReference type="SAM" id="Phobius"/>
    </source>
</evidence>
<gene>
    <name evidence="2" type="ORF">SAMN05192565_1314</name>
</gene>
<evidence type="ECO:0000313" key="3">
    <source>
        <dbReference type="Proteomes" id="UP000199229"/>
    </source>
</evidence>
<dbReference type="OrthoDB" id="8004147at2"/>
<organism evidence="2 3">
    <name type="scientific">Methylobacterium gossipiicola</name>
    <dbReference type="NCBI Taxonomy" id="582675"/>
    <lineage>
        <taxon>Bacteria</taxon>
        <taxon>Pseudomonadati</taxon>
        <taxon>Pseudomonadota</taxon>
        <taxon>Alphaproteobacteria</taxon>
        <taxon>Hyphomicrobiales</taxon>
        <taxon>Methylobacteriaceae</taxon>
        <taxon>Methylobacterium</taxon>
    </lineage>
</organism>
<name>A0A1I2X1U1_9HYPH</name>
<dbReference type="Proteomes" id="UP000199229">
    <property type="component" value="Unassembled WGS sequence"/>
</dbReference>
<dbReference type="Pfam" id="PF07963">
    <property type="entry name" value="N_methyl"/>
    <property type="match status" value="1"/>
</dbReference>
<keyword evidence="1" id="KW-0812">Transmembrane</keyword>
<keyword evidence="3" id="KW-1185">Reference proteome</keyword>
<sequence>MIPAEPDEAGFTLVEVLVAFALVALGMVAALQVAGSTVLGLGRVAAVDRVVDEAQGIVALRAAAGLRPGLEQGVFSDGAPWTLSVTDVGPRLGWQRVPPLWRVCLTRGGPEGRPVYVTLMAGAPGG</sequence>
<keyword evidence="1" id="KW-0472">Membrane</keyword>
<reference evidence="3" key="1">
    <citation type="submission" date="2016-10" db="EMBL/GenBank/DDBJ databases">
        <authorList>
            <person name="Varghese N."/>
            <person name="Submissions S."/>
        </authorList>
    </citation>
    <scope>NUCLEOTIDE SEQUENCE [LARGE SCALE GENOMIC DNA]</scope>
    <source>
        <strain evidence="3">Gh-105</strain>
    </source>
</reference>
<protein>
    <submittedName>
        <fullName evidence="2">General secretion pathway protein I</fullName>
    </submittedName>
</protein>
<dbReference type="STRING" id="582675.SAMN05192565_1314"/>
<feature type="transmembrane region" description="Helical" evidence="1">
    <location>
        <begin position="12"/>
        <end position="34"/>
    </location>
</feature>
<dbReference type="InterPro" id="IPR012902">
    <property type="entry name" value="N_methyl_site"/>
</dbReference>
<dbReference type="NCBIfam" id="TIGR02532">
    <property type="entry name" value="IV_pilin_GFxxxE"/>
    <property type="match status" value="1"/>
</dbReference>
<proteinExistence type="predicted"/>